<evidence type="ECO:0000313" key="1">
    <source>
        <dbReference type="EMBL" id="OIN88579.1"/>
    </source>
</evidence>
<dbReference type="Proteomes" id="UP000183144">
    <property type="component" value="Unassembled WGS sequence"/>
</dbReference>
<comment type="caution">
    <text evidence="1">The sequence shown here is derived from an EMBL/GenBank/DDBJ whole genome shotgun (WGS) entry which is preliminary data.</text>
</comment>
<reference evidence="1 2" key="1">
    <citation type="journal article" date="2016" name="Environ. Microbiol.">
        <title>Genomic resolution of a cold subsurface aquifer community provides metabolic insights for novel microbes adapted to high CO concentrations.</title>
        <authorList>
            <person name="Probst A.J."/>
            <person name="Castelle C.J."/>
            <person name="Singh A."/>
            <person name="Brown C.T."/>
            <person name="Anantharaman K."/>
            <person name="Sharon I."/>
            <person name="Hug L.A."/>
            <person name="Burstein D."/>
            <person name="Emerson J.B."/>
            <person name="Thomas B.C."/>
            <person name="Banfield J.F."/>
        </authorList>
    </citation>
    <scope>NUCLEOTIDE SEQUENCE [LARGE SCALE GENOMIC DNA]</scope>
    <source>
        <strain evidence="1">CG1_02_47_37</strain>
    </source>
</reference>
<dbReference type="GO" id="GO:0003677">
    <property type="term" value="F:DNA binding"/>
    <property type="evidence" value="ECO:0007669"/>
    <property type="project" value="InterPro"/>
</dbReference>
<sequence>MLDSLSQVARQYGFGVNLLSKWRSEFFQDGHTCFEAKPDQNLVKLQQKINKLEQIIGKKEVELNLIKNLSKLKLTITITNCS</sequence>
<evidence type="ECO:0008006" key="3">
    <source>
        <dbReference type="Google" id="ProtNLM"/>
    </source>
</evidence>
<dbReference type="Pfam" id="PF01527">
    <property type="entry name" value="HTH_Tnp_1"/>
    <property type="match status" value="1"/>
</dbReference>
<proteinExistence type="predicted"/>
<protein>
    <recommendedName>
        <fullName evidence="3">Transposase</fullName>
    </recommendedName>
</protein>
<dbReference type="AlphaFoldDB" id="A0A1J4RME7"/>
<organism evidence="1 2">
    <name type="scientific">Candidatus Beckwithbacteria bacterium CG1_02_47_37</name>
    <dbReference type="NCBI Taxonomy" id="1805034"/>
    <lineage>
        <taxon>Bacteria</taxon>
        <taxon>Candidatus Beckwithiibacteriota</taxon>
    </lineage>
</organism>
<dbReference type="EMBL" id="MNUI01000067">
    <property type="protein sequence ID" value="OIN88579.1"/>
    <property type="molecule type" value="Genomic_DNA"/>
</dbReference>
<dbReference type="GO" id="GO:0004803">
    <property type="term" value="F:transposase activity"/>
    <property type="evidence" value="ECO:0007669"/>
    <property type="project" value="InterPro"/>
</dbReference>
<evidence type="ECO:0000313" key="2">
    <source>
        <dbReference type="Proteomes" id="UP000183144"/>
    </source>
</evidence>
<dbReference type="GO" id="GO:0006313">
    <property type="term" value="P:DNA transposition"/>
    <property type="evidence" value="ECO:0007669"/>
    <property type="project" value="InterPro"/>
</dbReference>
<accession>A0A1J4RME7</accession>
<name>A0A1J4RME7_9BACT</name>
<dbReference type="InterPro" id="IPR002514">
    <property type="entry name" value="Transposase_8"/>
</dbReference>
<gene>
    <name evidence="1" type="ORF">AUJ59_03695</name>
</gene>